<sequence>MKRKHLTDAEQSTLTNALQVAAERFDEHVKLFTELAEGGGNDFIRPRAAVSMAQQFERQAADTRSLLSVINGAESVKVEYEPDDE</sequence>
<reference evidence="1 2" key="1">
    <citation type="submission" date="2014-01" db="EMBL/GenBank/DDBJ databases">
        <title>Genome sequence determination for a cystic fibrosis isolate, Inquilinus limosus.</title>
        <authorList>
            <person name="Pino M."/>
            <person name="Di Conza J."/>
            <person name="Gutkind G."/>
        </authorList>
    </citation>
    <scope>NUCLEOTIDE SEQUENCE [LARGE SCALE GENOMIC DNA]</scope>
    <source>
        <strain evidence="1 2">MP06</strain>
    </source>
</reference>
<organism evidence="1 2">
    <name type="scientific">Inquilinus limosus MP06</name>
    <dbReference type="NCBI Taxonomy" id="1398085"/>
    <lineage>
        <taxon>Bacteria</taxon>
        <taxon>Pseudomonadati</taxon>
        <taxon>Pseudomonadota</taxon>
        <taxon>Alphaproteobacteria</taxon>
        <taxon>Rhodospirillales</taxon>
        <taxon>Rhodospirillaceae</taxon>
        <taxon>Inquilinus</taxon>
    </lineage>
</organism>
<protein>
    <submittedName>
        <fullName evidence="1">Uncharacterized protein</fullName>
    </submittedName>
</protein>
<dbReference type="Proteomes" id="UP000029995">
    <property type="component" value="Unassembled WGS sequence"/>
</dbReference>
<accession>A0A0A0DDQ4</accession>
<dbReference type="AlphaFoldDB" id="A0A0A0DDQ4"/>
<evidence type="ECO:0000313" key="1">
    <source>
        <dbReference type="EMBL" id="KGM36175.1"/>
    </source>
</evidence>
<proteinExistence type="predicted"/>
<name>A0A0A0DDQ4_9PROT</name>
<gene>
    <name evidence="1" type="ORF">P409_00575</name>
</gene>
<dbReference type="RefSeq" id="WP_034830622.1">
    <property type="nucleotide sequence ID" value="NZ_JANX01000001.1"/>
</dbReference>
<evidence type="ECO:0000313" key="2">
    <source>
        <dbReference type="Proteomes" id="UP000029995"/>
    </source>
</evidence>
<dbReference type="EMBL" id="JANX01000001">
    <property type="protein sequence ID" value="KGM36175.1"/>
    <property type="molecule type" value="Genomic_DNA"/>
</dbReference>
<comment type="caution">
    <text evidence="1">The sequence shown here is derived from an EMBL/GenBank/DDBJ whole genome shotgun (WGS) entry which is preliminary data.</text>
</comment>